<proteinExistence type="predicted"/>
<organism evidence="1 2">
    <name type="scientific">Solirubrobacter ginsenosidimutans</name>
    <dbReference type="NCBI Taxonomy" id="490573"/>
    <lineage>
        <taxon>Bacteria</taxon>
        <taxon>Bacillati</taxon>
        <taxon>Actinomycetota</taxon>
        <taxon>Thermoleophilia</taxon>
        <taxon>Solirubrobacterales</taxon>
        <taxon>Solirubrobacteraceae</taxon>
        <taxon>Solirubrobacter</taxon>
    </lineage>
</organism>
<evidence type="ECO:0000313" key="1">
    <source>
        <dbReference type="EMBL" id="MDA0162044.1"/>
    </source>
</evidence>
<dbReference type="RefSeq" id="WP_270041278.1">
    <property type="nucleotide sequence ID" value="NZ_JAPDOD010000015.1"/>
</dbReference>
<dbReference type="AlphaFoldDB" id="A0A9X3S161"/>
<name>A0A9X3S161_9ACTN</name>
<dbReference type="Proteomes" id="UP001149140">
    <property type="component" value="Unassembled WGS sequence"/>
</dbReference>
<keyword evidence="2" id="KW-1185">Reference proteome</keyword>
<evidence type="ECO:0000313" key="2">
    <source>
        <dbReference type="Proteomes" id="UP001149140"/>
    </source>
</evidence>
<reference evidence="1" key="1">
    <citation type="submission" date="2022-10" db="EMBL/GenBank/DDBJ databases">
        <title>The WGS of Solirubrobacter ginsenosidimutans DSM 21036.</title>
        <authorList>
            <person name="Jiang Z."/>
        </authorList>
    </citation>
    <scope>NUCLEOTIDE SEQUENCE</scope>
    <source>
        <strain evidence="1">DSM 21036</strain>
    </source>
</reference>
<comment type="caution">
    <text evidence="1">The sequence shown here is derived from an EMBL/GenBank/DDBJ whole genome shotgun (WGS) entry which is preliminary data.</text>
</comment>
<gene>
    <name evidence="1" type="ORF">OM076_17350</name>
</gene>
<accession>A0A9X3S161</accession>
<dbReference type="EMBL" id="JAPDOD010000015">
    <property type="protein sequence ID" value="MDA0162044.1"/>
    <property type="molecule type" value="Genomic_DNA"/>
</dbReference>
<sequence>MSQPTNSNGQYVRRVTLPSGRSIEVVYFEPLAAEAAGAAAAAAASTPQVEDLHVCPECDRDLVYPVDWEEASVTHWEVELRCPNCEWNEVGTFDQATVDRFDERLDAGTEALVKDLRRLVQANMEAEAERFAAALDANAILPEDF</sequence>
<protein>
    <submittedName>
        <fullName evidence="1">Uncharacterized protein</fullName>
    </submittedName>
</protein>